<dbReference type="PANTHER" id="PTHR43298:SF2">
    <property type="entry name" value="FMN_FAD EXPORTER YEEO-RELATED"/>
    <property type="match status" value="1"/>
</dbReference>
<dbReference type="PANTHER" id="PTHR43298">
    <property type="entry name" value="MULTIDRUG RESISTANCE PROTEIN NORM-RELATED"/>
    <property type="match status" value="1"/>
</dbReference>
<proteinExistence type="inferred from homology"/>
<feature type="transmembrane region" description="Helical" evidence="13">
    <location>
        <begin position="210"/>
        <end position="232"/>
    </location>
</feature>
<dbReference type="Pfam" id="PF01554">
    <property type="entry name" value="MatE"/>
    <property type="match status" value="2"/>
</dbReference>
<evidence type="ECO:0000256" key="8">
    <source>
        <dbReference type="ARBA" id="ARBA00022692"/>
    </source>
</evidence>
<keyword evidence="7" id="KW-1003">Cell membrane</keyword>
<keyword evidence="10" id="KW-0406">Ion transport</keyword>
<dbReference type="InterPro" id="IPR002528">
    <property type="entry name" value="MATE_fam"/>
</dbReference>
<keyword evidence="6" id="KW-0050">Antiport</keyword>
<feature type="transmembrane region" description="Helical" evidence="13">
    <location>
        <begin position="408"/>
        <end position="428"/>
    </location>
</feature>
<evidence type="ECO:0000313" key="15">
    <source>
        <dbReference type="Proteomes" id="UP000183255"/>
    </source>
</evidence>
<gene>
    <name evidence="14" type="ORF">SAMN05421804_10383</name>
</gene>
<reference evidence="14 15" key="1">
    <citation type="submission" date="2016-10" db="EMBL/GenBank/DDBJ databases">
        <authorList>
            <person name="de Groot N.N."/>
        </authorList>
    </citation>
    <scope>NUCLEOTIDE SEQUENCE [LARGE SCALE GENOMIC DNA]</scope>
    <source>
        <strain evidence="14 15">CGMCC 1.5058</strain>
    </source>
</reference>
<sequence length="468" mass="51371">MAETEQLKMTDKASKTEMILKGPMYSVLLMISFPLIVNNLIMTLYNMADAYFVGQLGTTEFAAVSFVNPVMFLFQAIGMGVQIAGTSILAQLIGRNKQKEAKEYAYHVILFSGFIGLILGGLGYISSPYIIQFMGGEGRFGALSTEYLKIIFLGVPPHILFMGFMAIMNAQGNTKSSTIVNSIAAVVNIILDPFFIFSEIPLLGIRGLGMGVGGAAAATSIAHVVLMFLGYYMMRKTSKAFSVSFKNIPLETKKLKRIVKVGLPSATGQSGAAFGFILLNTFIASYGTSLLAAFALINRINNIIMMPAMGIGSGLTSIVGQNMGAKNPERVKEGFWKAVKLSLLISLVGSALIYIFRTELIYFFTPTAEELMVSQSLEYLIYILPTIPLMGLFSIFQGLFQGAGHTNYSMFMAIGRLWLVRIPLILIFNQFTGLGQRGVWIAMNVSNILVVLYGYYIYQSNRWTREVL</sequence>
<dbReference type="InterPro" id="IPR048279">
    <property type="entry name" value="MdtK-like"/>
</dbReference>
<evidence type="ECO:0000256" key="2">
    <source>
        <dbReference type="ARBA" id="ARBA00004651"/>
    </source>
</evidence>
<evidence type="ECO:0000256" key="13">
    <source>
        <dbReference type="SAM" id="Phobius"/>
    </source>
</evidence>
<feature type="transmembrane region" description="Helical" evidence="13">
    <location>
        <begin position="341"/>
        <end position="364"/>
    </location>
</feature>
<evidence type="ECO:0000313" key="14">
    <source>
        <dbReference type="EMBL" id="SDI55134.1"/>
    </source>
</evidence>
<keyword evidence="11 13" id="KW-0472">Membrane</keyword>
<dbReference type="GO" id="GO:0006811">
    <property type="term" value="P:monoatomic ion transport"/>
    <property type="evidence" value="ECO:0007669"/>
    <property type="project" value="UniProtKB-KW"/>
</dbReference>
<feature type="transmembrane region" description="Helical" evidence="13">
    <location>
        <begin position="179"/>
        <end position="198"/>
    </location>
</feature>
<evidence type="ECO:0000256" key="9">
    <source>
        <dbReference type="ARBA" id="ARBA00022989"/>
    </source>
</evidence>
<evidence type="ECO:0000256" key="6">
    <source>
        <dbReference type="ARBA" id="ARBA00022449"/>
    </source>
</evidence>
<accession>A0A1G8LHF3</accession>
<feature type="transmembrane region" description="Helical" evidence="13">
    <location>
        <begin position="66"/>
        <end position="92"/>
    </location>
</feature>
<evidence type="ECO:0000256" key="4">
    <source>
        <dbReference type="ARBA" id="ARBA00020268"/>
    </source>
</evidence>
<evidence type="ECO:0000256" key="10">
    <source>
        <dbReference type="ARBA" id="ARBA00023065"/>
    </source>
</evidence>
<dbReference type="InterPro" id="IPR050222">
    <property type="entry name" value="MATE_MdtK"/>
</dbReference>
<dbReference type="NCBIfam" id="TIGR00797">
    <property type="entry name" value="matE"/>
    <property type="match status" value="1"/>
</dbReference>
<evidence type="ECO:0000256" key="5">
    <source>
        <dbReference type="ARBA" id="ARBA00022448"/>
    </source>
</evidence>
<feature type="transmembrane region" description="Helical" evidence="13">
    <location>
        <begin position="379"/>
        <end position="396"/>
    </location>
</feature>
<feature type="transmembrane region" description="Helical" evidence="13">
    <location>
        <begin position="303"/>
        <end position="320"/>
    </location>
</feature>
<name>A0A1G8LHF3_9CLOT</name>
<feature type="transmembrane region" description="Helical" evidence="13">
    <location>
        <begin position="273"/>
        <end position="297"/>
    </location>
</feature>
<feature type="transmembrane region" description="Helical" evidence="13">
    <location>
        <begin position="440"/>
        <end position="458"/>
    </location>
</feature>
<evidence type="ECO:0000256" key="12">
    <source>
        <dbReference type="ARBA" id="ARBA00031636"/>
    </source>
</evidence>
<evidence type="ECO:0000256" key="3">
    <source>
        <dbReference type="ARBA" id="ARBA00010199"/>
    </source>
</evidence>
<dbReference type="RefSeq" id="WP_242870489.1">
    <property type="nucleotide sequence ID" value="NZ_FNDZ01000003.1"/>
</dbReference>
<feature type="transmembrane region" description="Helical" evidence="13">
    <location>
        <begin position="104"/>
        <end position="127"/>
    </location>
</feature>
<evidence type="ECO:0000256" key="7">
    <source>
        <dbReference type="ARBA" id="ARBA00022475"/>
    </source>
</evidence>
<dbReference type="PIRSF" id="PIRSF006603">
    <property type="entry name" value="DinF"/>
    <property type="match status" value="1"/>
</dbReference>
<organism evidence="14 15">
    <name type="scientific">Proteiniclasticum ruminis</name>
    <dbReference type="NCBI Taxonomy" id="398199"/>
    <lineage>
        <taxon>Bacteria</taxon>
        <taxon>Bacillati</taxon>
        <taxon>Bacillota</taxon>
        <taxon>Clostridia</taxon>
        <taxon>Eubacteriales</taxon>
        <taxon>Clostridiaceae</taxon>
        <taxon>Proteiniclasticum</taxon>
    </lineage>
</organism>
<feature type="transmembrane region" description="Helical" evidence="13">
    <location>
        <begin position="25"/>
        <end position="46"/>
    </location>
</feature>
<comment type="function">
    <text evidence="1">Multidrug efflux pump.</text>
</comment>
<keyword evidence="8 13" id="KW-0812">Transmembrane</keyword>
<comment type="subcellular location">
    <subcellularLocation>
        <location evidence="2">Cell membrane</location>
        <topology evidence="2">Multi-pass membrane protein</topology>
    </subcellularLocation>
</comment>
<keyword evidence="5" id="KW-0813">Transport</keyword>
<evidence type="ECO:0000256" key="1">
    <source>
        <dbReference type="ARBA" id="ARBA00003408"/>
    </source>
</evidence>
<dbReference type="GO" id="GO:0015297">
    <property type="term" value="F:antiporter activity"/>
    <property type="evidence" value="ECO:0007669"/>
    <property type="project" value="UniProtKB-KW"/>
</dbReference>
<feature type="transmembrane region" description="Helical" evidence="13">
    <location>
        <begin position="147"/>
        <end position="167"/>
    </location>
</feature>
<evidence type="ECO:0000256" key="11">
    <source>
        <dbReference type="ARBA" id="ARBA00023136"/>
    </source>
</evidence>
<dbReference type="GO" id="GO:0005886">
    <property type="term" value="C:plasma membrane"/>
    <property type="evidence" value="ECO:0007669"/>
    <property type="project" value="UniProtKB-SubCell"/>
</dbReference>
<comment type="similarity">
    <text evidence="3">Belongs to the multi antimicrobial extrusion (MATE) (TC 2.A.66.1) family.</text>
</comment>
<dbReference type="Proteomes" id="UP000183255">
    <property type="component" value="Unassembled WGS sequence"/>
</dbReference>
<dbReference type="EMBL" id="FNDZ01000003">
    <property type="protein sequence ID" value="SDI55134.1"/>
    <property type="molecule type" value="Genomic_DNA"/>
</dbReference>
<protein>
    <recommendedName>
        <fullName evidence="4">Probable multidrug resistance protein NorM</fullName>
    </recommendedName>
    <alternativeName>
        <fullName evidence="12">Multidrug-efflux transporter</fullName>
    </alternativeName>
</protein>
<dbReference type="GO" id="GO:0042910">
    <property type="term" value="F:xenobiotic transmembrane transporter activity"/>
    <property type="evidence" value="ECO:0007669"/>
    <property type="project" value="InterPro"/>
</dbReference>
<keyword evidence="9 13" id="KW-1133">Transmembrane helix</keyword>
<dbReference type="AlphaFoldDB" id="A0A1G8LHF3"/>